<name>A0A0M9UBL2_9CHLR</name>
<keyword evidence="4" id="KW-1185">Reference proteome</keyword>
<protein>
    <recommendedName>
        <fullName evidence="1">AMMECR1 domain-containing protein</fullName>
    </recommendedName>
</protein>
<accession>A0A0M9UBL2</accession>
<evidence type="ECO:0000259" key="1">
    <source>
        <dbReference type="PROSITE" id="PS51112"/>
    </source>
</evidence>
<dbReference type="InterPro" id="IPR023473">
    <property type="entry name" value="AMMECR1"/>
</dbReference>
<evidence type="ECO:0000313" key="4">
    <source>
        <dbReference type="Proteomes" id="UP000037784"/>
    </source>
</evidence>
<dbReference type="RefSeq" id="WP_054491892.1">
    <property type="nucleotide sequence ID" value="NZ_BBZA01000022.1"/>
</dbReference>
<feature type="domain" description="AMMECR1" evidence="1">
    <location>
        <begin position="2"/>
        <end position="174"/>
    </location>
</feature>
<dbReference type="InterPro" id="IPR036071">
    <property type="entry name" value="AMMECR1_dom_sf"/>
</dbReference>
<dbReference type="Gene3D" id="3.30.1490.150">
    <property type="entry name" value="Hypothetical protein ph0010, domain 2"/>
    <property type="match status" value="1"/>
</dbReference>
<gene>
    <name evidence="2" type="ORF">ARMA_0387</name>
    <name evidence="3" type="ORF">SE16_02420</name>
</gene>
<dbReference type="EMBL" id="BBZA01000022">
    <property type="protein sequence ID" value="GAP61964.1"/>
    <property type="molecule type" value="Genomic_DNA"/>
</dbReference>
<dbReference type="InterPro" id="IPR027623">
    <property type="entry name" value="AmmeMemoSam_A"/>
</dbReference>
<evidence type="ECO:0000313" key="2">
    <source>
        <dbReference type="EMBL" id="GAP61964.1"/>
    </source>
</evidence>
<dbReference type="Gene3D" id="3.30.700.20">
    <property type="entry name" value="Hypothetical protein ph0010, domain 1"/>
    <property type="match status" value="1"/>
</dbReference>
<dbReference type="EMBL" id="LGKN01000003">
    <property type="protein sequence ID" value="KPL89336.1"/>
    <property type="molecule type" value="Genomic_DNA"/>
</dbReference>
<dbReference type="Pfam" id="PF01871">
    <property type="entry name" value="AMMECR1"/>
    <property type="match status" value="1"/>
</dbReference>
<dbReference type="PROSITE" id="PS51112">
    <property type="entry name" value="AMMECR1"/>
    <property type="match status" value="1"/>
</dbReference>
<dbReference type="Proteomes" id="UP000037784">
    <property type="component" value="Unassembled WGS sequence"/>
</dbReference>
<evidence type="ECO:0000313" key="3">
    <source>
        <dbReference type="EMBL" id="KPL89336.1"/>
    </source>
</evidence>
<sequence>MSAGHPTVQIARETLERFYNDGVIHVPDIALPPDLPARAGAFVSLHKRDTDELRGCVGTVEPTQATLAEEIAMNALAAALRDPRFVPVHPSELPNLRIKVDVLSPPERVASLDDLDPRRYGVIVQQGLLRGLLLPDLPGVDDVETQVAIAMQKAGIRPGTPVDLYRFEVLRFSE</sequence>
<dbReference type="STRING" id="872965.SE16_02420"/>
<comment type="caution">
    <text evidence="2">The sequence shown here is derived from an EMBL/GenBank/DDBJ whole genome shotgun (WGS) entry which is preliminary data.</text>
</comment>
<dbReference type="InterPro" id="IPR027485">
    <property type="entry name" value="AMMECR1_N"/>
</dbReference>
<reference evidence="3 5" key="2">
    <citation type="submission" date="2015-07" db="EMBL/GenBank/DDBJ databases">
        <title>Whole genome sequence of Ardenticatena maritima DSM 23922.</title>
        <authorList>
            <person name="Hemp J."/>
            <person name="Ward L.M."/>
            <person name="Pace L.A."/>
            <person name="Fischer W.W."/>
        </authorList>
    </citation>
    <scope>NUCLEOTIDE SEQUENCE [LARGE SCALE GENOMIC DNA]</scope>
    <source>
        <strain evidence="3 5">110S</strain>
    </source>
</reference>
<dbReference type="PANTHER" id="PTHR13016">
    <property type="entry name" value="AMMECR1 HOMOLOG"/>
    <property type="match status" value="1"/>
</dbReference>
<dbReference type="InParanoid" id="A0A0M9UBL2"/>
<dbReference type="SUPFAM" id="SSF143447">
    <property type="entry name" value="AMMECR1-like"/>
    <property type="match status" value="1"/>
</dbReference>
<reference evidence="4" key="3">
    <citation type="submission" date="2015-08" db="EMBL/GenBank/DDBJ databases">
        <title>Draft Genome Sequence of a Heterotrophic Facultative Anaerobic Bacterium Ardenticatena maritima Strain 110S.</title>
        <authorList>
            <person name="Kawaichi S."/>
            <person name="Yoshida T."/>
            <person name="Sako Y."/>
            <person name="Nakamura R."/>
        </authorList>
    </citation>
    <scope>NUCLEOTIDE SEQUENCE [LARGE SCALE GENOMIC DNA]</scope>
    <source>
        <strain evidence="4">110S</strain>
    </source>
</reference>
<dbReference type="Proteomes" id="UP000050502">
    <property type="component" value="Unassembled WGS sequence"/>
</dbReference>
<dbReference type="InterPro" id="IPR002733">
    <property type="entry name" value="AMMECR1_domain"/>
</dbReference>
<dbReference type="AlphaFoldDB" id="A0A0M9UBL2"/>
<reference evidence="2 4" key="1">
    <citation type="journal article" date="2015" name="Genome Announc.">
        <title>Draft Genome Sequence of a Heterotrophic Facultative Anaerobic Thermophilic Bacterium, Ardenticatena maritima Strain 110ST.</title>
        <authorList>
            <person name="Kawaichi S."/>
            <person name="Yoshida T."/>
            <person name="Sako Y."/>
            <person name="Nakamura R."/>
        </authorList>
    </citation>
    <scope>NUCLEOTIDE SEQUENCE [LARGE SCALE GENOMIC DNA]</scope>
    <source>
        <strain evidence="2 4">110S</strain>
    </source>
</reference>
<dbReference type="NCBIfam" id="TIGR00296">
    <property type="entry name" value="TIGR00296 family protein"/>
    <property type="match status" value="1"/>
</dbReference>
<evidence type="ECO:0000313" key="5">
    <source>
        <dbReference type="Proteomes" id="UP000050502"/>
    </source>
</evidence>
<dbReference type="OrthoDB" id="159752at2"/>
<dbReference type="NCBIfam" id="TIGR04335">
    <property type="entry name" value="AmmeMemoSam_A"/>
    <property type="match status" value="1"/>
</dbReference>
<organism evidence="2 4">
    <name type="scientific">Ardenticatena maritima</name>
    <dbReference type="NCBI Taxonomy" id="872965"/>
    <lineage>
        <taxon>Bacteria</taxon>
        <taxon>Bacillati</taxon>
        <taxon>Chloroflexota</taxon>
        <taxon>Ardenticatenia</taxon>
        <taxon>Ardenticatenales</taxon>
        <taxon>Ardenticatenaceae</taxon>
        <taxon>Ardenticatena</taxon>
    </lineage>
</organism>
<dbReference type="PANTHER" id="PTHR13016:SF0">
    <property type="entry name" value="AMME SYNDROME CANDIDATE GENE 1 PROTEIN"/>
    <property type="match status" value="1"/>
</dbReference>
<proteinExistence type="predicted"/>